<proteinExistence type="predicted"/>
<feature type="compositionally biased region" description="Basic and acidic residues" evidence="1">
    <location>
        <begin position="101"/>
        <end position="120"/>
    </location>
</feature>
<evidence type="ECO:0000313" key="3">
    <source>
        <dbReference type="Proteomes" id="UP000006502"/>
    </source>
</evidence>
<reference evidence="2 3" key="1">
    <citation type="journal article" date="2012" name="J. Bacteriol.">
        <title>Genome Sequence of "Candidatus Mycoplasma haemolamae" Strain Purdue, a Red Blood Cell Pathogen of Alpacas (Vicugna pacos) and Llamas (Lama glama).</title>
        <authorList>
            <person name="Guimaraes A.M."/>
            <person name="Toth B."/>
            <person name="Santos A.P."/>
            <person name="do Nascimento N.C."/>
            <person name="Kritchevsky J.E."/>
            <person name="Messick J.B."/>
        </authorList>
    </citation>
    <scope>NUCLEOTIDE SEQUENCE [LARGE SCALE GENOMIC DNA]</scope>
    <source>
        <strain evidence="2 3">Purdue</strain>
    </source>
</reference>
<dbReference type="AlphaFoldDB" id="I7CGA9"/>
<dbReference type="KEGG" id="mhl:MHLP_03580"/>
<organism evidence="2 3">
    <name type="scientific">Mycoplasma haematolamae (strain Purdue)</name>
    <dbReference type="NCBI Taxonomy" id="1212765"/>
    <lineage>
        <taxon>Bacteria</taxon>
        <taxon>Bacillati</taxon>
        <taxon>Mycoplasmatota</taxon>
        <taxon>Mollicutes</taxon>
        <taxon>Mycoplasmataceae</taxon>
        <taxon>Mycoplasma</taxon>
    </lineage>
</organism>
<keyword evidence="3" id="KW-1185">Reference proteome</keyword>
<feature type="region of interest" description="Disordered" evidence="1">
    <location>
        <begin position="84"/>
        <end position="162"/>
    </location>
</feature>
<gene>
    <name evidence="2" type="ordered locus">MHLP_03580</name>
</gene>
<evidence type="ECO:0000313" key="2">
    <source>
        <dbReference type="EMBL" id="AFO52296.1"/>
    </source>
</evidence>
<dbReference type="Proteomes" id="UP000006502">
    <property type="component" value="Chromosome"/>
</dbReference>
<reference evidence="3" key="2">
    <citation type="submission" date="2012-07" db="EMBL/GenBank/DDBJ databases">
        <title>Complete genome sequence of 'Candidatus Mycoplasma haemolamae'.</title>
        <authorList>
            <person name="Guimaraes A.M.S."/>
            <person name="Toth B."/>
            <person name="Santos A.P."/>
            <person name="Nascimento N.C."/>
            <person name="Sojka J.E."/>
            <person name="Messick J.B."/>
        </authorList>
    </citation>
    <scope>NUCLEOTIDE SEQUENCE [LARGE SCALE GENOMIC DNA]</scope>
    <source>
        <strain evidence="3">Purdue</strain>
    </source>
</reference>
<dbReference type="EMBL" id="CP003731">
    <property type="protein sequence ID" value="AFO52296.1"/>
    <property type="molecule type" value="Genomic_DNA"/>
</dbReference>
<evidence type="ECO:0000256" key="1">
    <source>
        <dbReference type="SAM" id="MobiDB-lite"/>
    </source>
</evidence>
<sequence>MIPFLDTQSYNSNFKFVVSSTLGTVDPKTKDSLLGPMIYDYLVLGANDESLKKKGDDEKLWVLFIGAPQQATKTTLKIGDEEKTLETFSSKGSESSNASEAGKEGEKTPDWKFEGEDKPKCSGSEGYSFYKHEKQSDGKPTGLGWNDCKTDLAEKAQEGRRS</sequence>
<name>I7CGA9_MYCHA</name>
<accession>I7CGA9</accession>
<protein>
    <submittedName>
        <fullName evidence="2">Uncharacterized protein</fullName>
    </submittedName>
</protein>
<feature type="compositionally biased region" description="Basic and acidic residues" evidence="1">
    <location>
        <begin position="148"/>
        <end position="162"/>
    </location>
</feature>
<feature type="compositionally biased region" description="Low complexity" evidence="1">
    <location>
        <begin position="89"/>
        <end position="100"/>
    </location>
</feature>
<dbReference type="STRING" id="1212765.MHLP_03580"/>
<dbReference type="HOGENOM" id="CLU_1633559_0_0_14"/>
<dbReference type="PATRIC" id="fig|1212765.3.peg.811"/>